<dbReference type="Gene3D" id="2.60.40.10">
    <property type="entry name" value="Immunoglobulins"/>
    <property type="match status" value="1"/>
</dbReference>
<organism evidence="5 6">
    <name type="scientific">Eumeta variegata</name>
    <name type="common">Bagworm moth</name>
    <name type="synonym">Eumeta japonica</name>
    <dbReference type="NCBI Taxonomy" id="151549"/>
    <lineage>
        <taxon>Eukaryota</taxon>
        <taxon>Metazoa</taxon>
        <taxon>Ecdysozoa</taxon>
        <taxon>Arthropoda</taxon>
        <taxon>Hexapoda</taxon>
        <taxon>Insecta</taxon>
        <taxon>Pterygota</taxon>
        <taxon>Neoptera</taxon>
        <taxon>Endopterygota</taxon>
        <taxon>Lepidoptera</taxon>
        <taxon>Glossata</taxon>
        <taxon>Ditrysia</taxon>
        <taxon>Tineoidea</taxon>
        <taxon>Psychidae</taxon>
        <taxon>Oiketicinae</taxon>
        <taxon>Eumeta</taxon>
    </lineage>
</organism>
<evidence type="ECO:0000256" key="2">
    <source>
        <dbReference type="ARBA" id="ARBA00023157"/>
    </source>
</evidence>
<dbReference type="InterPro" id="IPR051170">
    <property type="entry name" value="Neural/epithelial_adhesion"/>
</dbReference>
<dbReference type="InterPro" id="IPR007110">
    <property type="entry name" value="Ig-like_dom"/>
</dbReference>
<dbReference type="STRING" id="151549.A0A4C1UCN3"/>
<name>A0A4C1UCN3_EUMVA</name>
<reference evidence="5 6" key="1">
    <citation type="journal article" date="2019" name="Commun. Biol.">
        <title>The bagworm genome reveals a unique fibroin gene that provides high tensile strength.</title>
        <authorList>
            <person name="Kono N."/>
            <person name="Nakamura H."/>
            <person name="Ohtoshi R."/>
            <person name="Tomita M."/>
            <person name="Numata K."/>
            <person name="Arakawa K."/>
        </authorList>
    </citation>
    <scope>NUCLEOTIDE SEQUENCE [LARGE SCALE GENOMIC DNA]</scope>
</reference>
<dbReference type="PANTHER" id="PTHR12231:SF105">
    <property type="entry name" value="LACHESIN-LIKE PROTEIN"/>
    <property type="match status" value="1"/>
</dbReference>
<dbReference type="GO" id="GO:0043005">
    <property type="term" value="C:neuron projection"/>
    <property type="evidence" value="ECO:0007669"/>
    <property type="project" value="TreeGrafter"/>
</dbReference>
<gene>
    <name evidence="5" type="primary">HMCN1</name>
    <name evidence="5" type="ORF">EVAR_80106_1</name>
</gene>
<dbReference type="AlphaFoldDB" id="A0A4C1UCN3"/>
<proteinExistence type="predicted"/>
<comment type="caution">
    <text evidence="5">The sequence shown here is derived from an EMBL/GenBank/DDBJ whole genome shotgun (WGS) entry which is preliminary data.</text>
</comment>
<dbReference type="InterPro" id="IPR036179">
    <property type="entry name" value="Ig-like_dom_sf"/>
</dbReference>
<dbReference type="Pfam" id="PF13927">
    <property type="entry name" value="Ig_3"/>
    <property type="match status" value="1"/>
</dbReference>
<evidence type="ECO:0000256" key="1">
    <source>
        <dbReference type="ARBA" id="ARBA00022737"/>
    </source>
</evidence>
<keyword evidence="1" id="KW-0677">Repeat</keyword>
<evidence type="ECO:0000256" key="3">
    <source>
        <dbReference type="ARBA" id="ARBA00023319"/>
    </source>
</evidence>
<accession>A0A4C1UCN3</accession>
<dbReference type="EMBL" id="BGZK01000159">
    <property type="protein sequence ID" value="GBP24253.1"/>
    <property type="molecule type" value="Genomic_DNA"/>
</dbReference>
<protein>
    <submittedName>
        <fullName evidence="5">Hemicentin-1</fullName>
    </submittedName>
</protein>
<evidence type="ECO:0000259" key="4">
    <source>
        <dbReference type="PROSITE" id="PS50835"/>
    </source>
</evidence>
<keyword evidence="2" id="KW-1015">Disulfide bond</keyword>
<dbReference type="Proteomes" id="UP000299102">
    <property type="component" value="Unassembled WGS sequence"/>
</dbReference>
<dbReference type="SUPFAM" id="SSF48726">
    <property type="entry name" value="Immunoglobulin"/>
    <property type="match status" value="1"/>
</dbReference>
<keyword evidence="6" id="KW-1185">Reference proteome</keyword>
<dbReference type="PANTHER" id="PTHR12231">
    <property type="entry name" value="CTX-RELATED TYPE I TRANSMEMBRANE PROTEIN"/>
    <property type="match status" value="1"/>
</dbReference>
<dbReference type="OrthoDB" id="10012075at2759"/>
<dbReference type="InterPro" id="IPR013783">
    <property type="entry name" value="Ig-like_fold"/>
</dbReference>
<keyword evidence="3" id="KW-0393">Immunoglobulin domain</keyword>
<dbReference type="PROSITE" id="PS50835">
    <property type="entry name" value="IG_LIKE"/>
    <property type="match status" value="1"/>
</dbReference>
<sequence length="169" mass="18786">MYFLFRAVPPDIISEETSADVSVQEQDNVTLLCRATGHPPPKVTWRREDHEPILLKKFSSRELYKVESYTGSALPCGALIAGRWARFFASPPMTFPAVSKRITLNVNSYNKIFPRVNSQTGGVNITRIQYADGAEVIEDSAGCVSFPGQYSDKRELIPALPLLVTHPCV</sequence>
<evidence type="ECO:0000313" key="5">
    <source>
        <dbReference type="EMBL" id="GBP24253.1"/>
    </source>
</evidence>
<feature type="domain" description="Ig-like" evidence="4">
    <location>
        <begin position="10"/>
        <end position="76"/>
    </location>
</feature>
<evidence type="ECO:0000313" key="6">
    <source>
        <dbReference type="Proteomes" id="UP000299102"/>
    </source>
</evidence>